<feature type="non-terminal residue" evidence="12">
    <location>
        <position position="1"/>
    </location>
</feature>
<dbReference type="InterPro" id="IPR020618">
    <property type="entry name" value="Adenyl_kinase_AK6"/>
</dbReference>
<evidence type="ECO:0000256" key="8">
    <source>
        <dbReference type="ARBA" id="ARBA00022777"/>
    </source>
</evidence>
<evidence type="ECO:0000256" key="7">
    <source>
        <dbReference type="ARBA" id="ARBA00022741"/>
    </source>
</evidence>
<comment type="catalytic activity">
    <reaction evidence="1">
        <text>AMP + ATP = 2 ADP</text>
        <dbReference type="Rhea" id="RHEA:12973"/>
        <dbReference type="ChEBI" id="CHEBI:30616"/>
        <dbReference type="ChEBI" id="CHEBI:456215"/>
        <dbReference type="ChEBI" id="CHEBI:456216"/>
        <dbReference type="EC" id="2.7.4.3"/>
    </reaction>
</comment>
<dbReference type="EMBL" id="JANBPU010000233">
    <property type="protein sequence ID" value="KAJ1913861.1"/>
    <property type="molecule type" value="Genomic_DNA"/>
</dbReference>
<organism evidence="12 13">
    <name type="scientific">Mycoemilia scoparia</name>
    <dbReference type="NCBI Taxonomy" id="417184"/>
    <lineage>
        <taxon>Eukaryota</taxon>
        <taxon>Fungi</taxon>
        <taxon>Fungi incertae sedis</taxon>
        <taxon>Zoopagomycota</taxon>
        <taxon>Kickxellomycotina</taxon>
        <taxon>Kickxellomycetes</taxon>
        <taxon>Kickxellales</taxon>
        <taxon>Kickxellaceae</taxon>
        <taxon>Mycoemilia</taxon>
    </lineage>
</organism>
<reference evidence="12" key="1">
    <citation type="submission" date="2022-07" db="EMBL/GenBank/DDBJ databases">
        <title>Phylogenomic reconstructions and comparative analyses of Kickxellomycotina fungi.</title>
        <authorList>
            <person name="Reynolds N.K."/>
            <person name="Stajich J.E."/>
            <person name="Barry K."/>
            <person name="Grigoriev I.V."/>
            <person name="Crous P."/>
            <person name="Smith M.E."/>
        </authorList>
    </citation>
    <scope>NUCLEOTIDE SEQUENCE</scope>
    <source>
        <strain evidence="12">NBRC 100468</strain>
    </source>
</reference>
<evidence type="ECO:0000256" key="2">
    <source>
        <dbReference type="ARBA" id="ARBA00004123"/>
    </source>
</evidence>
<name>A0A9W8DQB4_9FUNG</name>
<keyword evidence="9" id="KW-0067">ATP-binding</keyword>
<gene>
    <name evidence="12" type="primary">FAP7</name>
    <name evidence="12" type="ORF">H4219_005019</name>
</gene>
<keyword evidence="8" id="KW-0418">Kinase</keyword>
<evidence type="ECO:0000313" key="13">
    <source>
        <dbReference type="Proteomes" id="UP001150538"/>
    </source>
</evidence>
<proteinExistence type="inferred from homology"/>
<dbReference type="GO" id="GO:0005634">
    <property type="term" value="C:nucleus"/>
    <property type="evidence" value="ECO:0007669"/>
    <property type="project" value="UniProtKB-SubCell"/>
</dbReference>
<keyword evidence="3" id="KW-0963">Cytoplasm</keyword>
<keyword evidence="6 12" id="KW-0808">Transferase</keyword>
<accession>A0A9W8DQB4</accession>
<dbReference type="Pfam" id="PF13238">
    <property type="entry name" value="AAA_18"/>
    <property type="match status" value="1"/>
</dbReference>
<evidence type="ECO:0000256" key="4">
    <source>
        <dbReference type="ARBA" id="ARBA00022517"/>
    </source>
</evidence>
<dbReference type="GO" id="GO:0016887">
    <property type="term" value="F:ATP hydrolysis activity"/>
    <property type="evidence" value="ECO:0007669"/>
    <property type="project" value="InterPro"/>
</dbReference>
<evidence type="ECO:0000256" key="6">
    <source>
        <dbReference type="ARBA" id="ARBA00022679"/>
    </source>
</evidence>
<dbReference type="PANTHER" id="PTHR12595:SF0">
    <property type="entry name" value="ADENYLATE KINASE ISOENZYME 6"/>
    <property type="match status" value="1"/>
</dbReference>
<evidence type="ECO:0000256" key="10">
    <source>
        <dbReference type="ARBA" id="ARBA00023242"/>
    </source>
</evidence>
<keyword evidence="7" id="KW-0547">Nucleotide-binding</keyword>
<dbReference type="FunFam" id="3.40.50.300:FF:000372">
    <property type="entry name" value="Adenylate kinase isoenzyme 6 homolog"/>
    <property type="match status" value="1"/>
</dbReference>
<keyword evidence="4" id="KW-0690">Ribosome biogenesis</keyword>
<keyword evidence="10" id="KW-0539">Nucleus</keyword>
<evidence type="ECO:0000256" key="3">
    <source>
        <dbReference type="ARBA" id="ARBA00022490"/>
    </source>
</evidence>
<dbReference type="PANTHER" id="PTHR12595">
    <property type="entry name" value="POS9-ACTIVATING FACTOR FAP7-RELATED"/>
    <property type="match status" value="1"/>
</dbReference>
<dbReference type="Gene3D" id="3.40.50.300">
    <property type="entry name" value="P-loop containing nucleotide triphosphate hydrolases"/>
    <property type="match status" value="1"/>
</dbReference>
<sequence>MSVETTKPRTKPNILITGTPGTGKTTTAEMLEISTGLKKITAGDLVKERNLHDGYDEEFDTYILNEDKLLDEMEPMMAEGGKIVDFHSCDIFPERWFDLVVVLRADNKQIYDRLAGRGYKPNKITENIECEIFDVVIEEAIESYQKEIIMELKSDTVEQMDENVTKV</sequence>
<feature type="region of interest" description="Disordered" evidence="11">
    <location>
        <begin position="1"/>
        <end position="21"/>
    </location>
</feature>
<dbReference type="GO" id="GO:0005524">
    <property type="term" value="F:ATP binding"/>
    <property type="evidence" value="ECO:0007669"/>
    <property type="project" value="UniProtKB-KW"/>
</dbReference>
<dbReference type="InterPro" id="IPR027417">
    <property type="entry name" value="P-loop_NTPase"/>
</dbReference>
<evidence type="ECO:0000256" key="1">
    <source>
        <dbReference type="ARBA" id="ARBA00000582"/>
    </source>
</evidence>
<dbReference type="GO" id="GO:0004017">
    <property type="term" value="F:AMP kinase activity"/>
    <property type="evidence" value="ECO:0007669"/>
    <property type="project" value="UniProtKB-EC"/>
</dbReference>
<keyword evidence="5" id="KW-0698">rRNA processing</keyword>
<comment type="caution">
    <text evidence="12">The sequence shown here is derived from an EMBL/GenBank/DDBJ whole genome shotgun (WGS) entry which is preliminary data.</text>
</comment>
<dbReference type="GO" id="GO:0006364">
    <property type="term" value="P:rRNA processing"/>
    <property type="evidence" value="ECO:0007669"/>
    <property type="project" value="UniProtKB-KW"/>
</dbReference>
<protein>
    <submittedName>
        <fullName evidence="12">Factor activating pos9</fullName>
        <ecNumber evidence="12">2.7.4.3</ecNumber>
    </submittedName>
</protein>
<keyword evidence="13" id="KW-1185">Reference proteome</keyword>
<dbReference type="OrthoDB" id="10251185at2759"/>
<dbReference type="EC" id="2.7.4.3" evidence="12"/>
<evidence type="ECO:0000256" key="9">
    <source>
        <dbReference type="ARBA" id="ARBA00022840"/>
    </source>
</evidence>
<dbReference type="Proteomes" id="UP001150538">
    <property type="component" value="Unassembled WGS sequence"/>
</dbReference>
<evidence type="ECO:0000313" key="12">
    <source>
        <dbReference type="EMBL" id="KAJ1913861.1"/>
    </source>
</evidence>
<dbReference type="SUPFAM" id="SSF52540">
    <property type="entry name" value="P-loop containing nucleoside triphosphate hydrolases"/>
    <property type="match status" value="1"/>
</dbReference>
<dbReference type="HAMAP" id="MF_00039">
    <property type="entry name" value="Adenylate_kinase_AK6"/>
    <property type="match status" value="1"/>
</dbReference>
<comment type="subcellular location">
    <subcellularLocation>
        <location evidence="2">Nucleus</location>
    </subcellularLocation>
</comment>
<evidence type="ECO:0000256" key="11">
    <source>
        <dbReference type="SAM" id="MobiDB-lite"/>
    </source>
</evidence>
<evidence type="ECO:0000256" key="5">
    <source>
        <dbReference type="ARBA" id="ARBA00022552"/>
    </source>
</evidence>
<dbReference type="GO" id="GO:0005737">
    <property type="term" value="C:cytoplasm"/>
    <property type="evidence" value="ECO:0007669"/>
    <property type="project" value="TreeGrafter"/>
</dbReference>
<dbReference type="AlphaFoldDB" id="A0A9W8DQB4"/>